<evidence type="ECO:0000313" key="6">
    <source>
        <dbReference type="EMBL" id="OGK53366.1"/>
    </source>
</evidence>
<dbReference type="Gene3D" id="3.30.470.20">
    <property type="entry name" value="ATP-grasp fold, B domain"/>
    <property type="match status" value="2"/>
</dbReference>
<reference evidence="6 7" key="1">
    <citation type="journal article" date="2016" name="Nat. Commun.">
        <title>Thousands of microbial genomes shed light on interconnected biogeochemical processes in an aquifer system.</title>
        <authorList>
            <person name="Anantharaman K."/>
            <person name="Brown C.T."/>
            <person name="Hug L.A."/>
            <person name="Sharon I."/>
            <person name="Castelle C.J."/>
            <person name="Probst A.J."/>
            <person name="Thomas B.C."/>
            <person name="Singh A."/>
            <person name="Wilkins M.J."/>
            <person name="Karaoz U."/>
            <person name="Brodie E.L."/>
            <person name="Williams K.H."/>
            <person name="Hubbard S.S."/>
            <person name="Banfield J.F."/>
        </authorList>
    </citation>
    <scope>NUCLEOTIDE SEQUENCE [LARGE SCALE GENOMIC DNA]</scope>
</reference>
<dbReference type="Gene3D" id="3.40.50.20">
    <property type="match status" value="2"/>
</dbReference>
<evidence type="ECO:0000256" key="4">
    <source>
        <dbReference type="PROSITE-ProRule" id="PRU00409"/>
    </source>
</evidence>
<comment type="caution">
    <text evidence="6">The sequence shown here is derived from an EMBL/GenBank/DDBJ whole genome shotgun (WGS) entry which is preliminary data.</text>
</comment>
<dbReference type="EMBL" id="MGAT01000002">
    <property type="protein sequence ID" value="OGK53366.1"/>
    <property type="molecule type" value="Genomic_DNA"/>
</dbReference>
<dbReference type="Pfam" id="PF13535">
    <property type="entry name" value="ATP-grasp_4"/>
    <property type="match status" value="1"/>
</dbReference>
<dbReference type="STRING" id="1802069.A2970_02390"/>
<sequence length="815" mass="93420">MIVKMKTEKIEETSDLEGKTILIVDTGPIKKRFIFQKLKKMGLRVICVNKEKNWAAPYVDHWVLSDTTDHRETISNIEFYIKENPDDKISGVLTFWEDDVLLTSKIVDKFNFIGVPYHIAKKVRNKYLFREFCQENDIPSPGHVLIKNEKDLRQVRENLNFPVVIKPSYGSASSFIVKVEDEEELEETYQFVKRNISVSAESALSDGLDIFVEEYIEGDEVDVDAVLQNGKIKFYSISDNFNKSKDIFFMDSGQAVPSSLPEDDQALILDVLEETVEKLGIQNGIVHFEAKSTKKGPVPLECNLRMGGDYVYSYIKGVWDVDLIEMAVKVAVGIYIKSIKLEAPKKYIIGWDLYPKESGVIVQLEISEKLKHFKHLEELHLYKKIGEPILIQPEGSDYLGWLTVSGKNLVDAQDNLSEALDYIDFKVVKFDPASSLGKTERRHRHTFAAIQPDTIVRAAKFETIKRLSRTNLRKLHIGIACNIYDENGNSVEKDLMSVGKNVEKTLVKRGYKISFFDFNNLPKAFADLRSSGVDVVFNVCERINDSELLEPHAAAILDTLQIPYTGSNPFTLTLGVDKIRVKKLLAYHDIPTPNWDYAYTMDDEIDDELKYPLIVKPGNSHNSIGITNESVVTNKRELKKQLEGIIVKMRRPALVEEYIEGDEYDVSIIGNDESDLRVLPLSRSIFDKMPKGYWHIYPYDAKWKEKNVYDKIMIQRPPKNISKRLESLITEISLDTYNILDCHDYGRVEVKIDKNNNPYVLELNPNAGINTEDCMPACAELIGLDYGDFIEEIIRMAIRRYKNRPPYFHLQANLM</sequence>
<dbReference type="GO" id="GO:0005524">
    <property type="term" value="F:ATP binding"/>
    <property type="evidence" value="ECO:0007669"/>
    <property type="project" value="UniProtKB-UniRule"/>
</dbReference>
<dbReference type="InterPro" id="IPR011761">
    <property type="entry name" value="ATP-grasp"/>
</dbReference>
<evidence type="ECO:0000259" key="5">
    <source>
        <dbReference type="PROSITE" id="PS50975"/>
    </source>
</evidence>
<dbReference type="PANTHER" id="PTHR43585">
    <property type="entry name" value="FUMIPYRROLE BIOSYNTHESIS PROTEIN C"/>
    <property type="match status" value="1"/>
</dbReference>
<evidence type="ECO:0000313" key="7">
    <source>
        <dbReference type="Proteomes" id="UP000178857"/>
    </source>
</evidence>
<gene>
    <name evidence="6" type="ORF">A2970_02390</name>
</gene>
<dbReference type="SUPFAM" id="SSF56059">
    <property type="entry name" value="Glutathione synthetase ATP-binding domain-like"/>
    <property type="match status" value="2"/>
</dbReference>
<dbReference type="InterPro" id="IPR052032">
    <property type="entry name" value="ATP-dep_AA_Ligase"/>
</dbReference>
<evidence type="ECO:0000256" key="2">
    <source>
        <dbReference type="ARBA" id="ARBA00022741"/>
    </source>
</evidence>
<keyword evidence="3 4" id="KW-0067">ATP-binding</keyword>
<protein>
    <recommendedName>
        <fullName evidence="5">ATP-grasp domain-containing protein</fullName>
    </recommendedName>
</protein>
<dbReference type="GO" id="GO:0046872">
    <property type="term" value="F:metal ion binding"/>
    <property type="evidence" value="ECO:0007669"/>
    <property type="project" value="InterPro"/>
</dbReference>
<dbReference type="InterPro" id="IPR013815">
    <property type="entry name" value="ATP_grasp_subdomain_1"/>
</dbReference>
<dbReference type="GO" id="GO:0008716">
    <property type="term" value="F:D-alanine-D-alanine ligase activity"/>
    <property type="evidence" value="ECO:0007669"/>
    <property type="project" value="InterPro"/>
</dbReference>
<evidence type="ECO:0000256" key="1">
    <source>
        <dbReference type="ARBA" id="ARBA00022598"/>
    </source>
</evidence>
<dbReference type="InterPro" id="IPR011095">
    <property type="entry name" value="Dala_Dala_lig_C"/>
</dbReference>
<name>A0A1F7JCN1_9BACT</name>
<dbReference type="Proteomes" id="UP000178857">
    <property type="component" value="Unassembled WGS sequence"/>
</dbReference>
<dbReference type="Pfam" id="PF07478">
    <property type="entry name" value="Dala_Dala_lig_C"/>
    <property type="match status" value="1"/>
</dbReference>
<feature type="domain" description="ATP-grasp" evidence="5">
    <location>
        <begin position="582"/>
        <end position="795"/>
    </location>
</feature>
<dbReference type="PANTHER" id="PTHR43585:SF2">
    <property type="entry name" value="ATP-GRASP ENZYME FSQD"/>
    <property type="match status" value="1"/>
</dbReference>
<organism evidence="6 7">
    <name type="scientific">Candidatus Roizmanbacteria bacterium RIFCSPLOWO2_01_FULL_44_13</name>
    <dbReference type="NCBI Taxonomy" id="1802069"/>
    <lineage>
        <taxon>Bacteria</taxon>
        <taxon>Candidatus Roizmaniibacteriota</taxon>
    </lineage>
</organism>
<dbReference type="Gene3D" id="3.30.1490.20">
    <property type="entry name" value="ATP-grasp fold, A domain"/>
    <property type="match status" value="1"/>
</dbReference>
<feature type="domain" description="ATP-grasp" evidence="5">
    <location>
        <begin position="130"/>
        <end position="332"/>
    </location>
</feature>
<dbReference type="AlphaFoldDB" id="A0A1F7JCN1"/>
<proteinExistence type="predicted"/>
<keyword evidence="2 4" id="KW-0547">Nucleotide-binding</keyword>
<accession>A0A1F7JCN1</accession>
<evidence type="ECO:0000256" key="3">
    <source>
        <dbReference type="ARBA" id="ARBA00022840"/>
    </source>
</evidence>
<keyword evidence="1" id="KW-0436">Ligase</keyword>
<dbReference type="PROSITE" id="PS50975">
    <property type="entry name" value="ATP_GRASP"/>
    <property type="match status" value="2"/>
</dbReference>